<evidence type="ECO:0008006" key="4">
    <source>
        <dbReference type="Google" id="ProtNLM"/>
    </source>
</evidence>
<dbReference type="InterPro" id="IPR017853">
    <property type="entry name" value="GH"/>
</dbReference>
<protein>
    <recommendedName>
        <fullName evidence="4">Asl1-like glycosyl hydrolase catalytic domain-containing protein</fullName>
    </recommendedName>
</protein>
<keyword evidence="1" id="KW-0732">Signal</keyword>
<evidence type="ECO:0000313" key="2">
    <source>
        <dbReference type="EMBL" id="GHB89645.1"/>
    </source>
</evidence>
<dbReference type="InterPro" id="IPR051923">
    <property type="entry name" value="Glycosyl_Hydrolase_39"/>
</dbReference>
<name>A0A8J3GBT4_9BACT</name>
<dbReference type="PANTHER" id="PTHR12631:SF10">
    <property type="entry name" value="BETA-XYLOSIDASE-LIKE PROTEIN-RELATED"/>
    <property type="match status" value="1"/>
</dbReference>
<dbReference type="PANTHER" id="PTHR12631">
    <property type="entry name" value="ALPHA-L-IDURONIDASE"/>
    <property type="match status" value="1"/>
</dbReference>
<dbReference type="AlphaFoldDB" id="A0A8J3GBT4"/>
<gene>
    <name evidence="2" type="ORF">GCM10007047_00080</name>
</gene>
<feature type="signal peptide" evidence="1">
    <location>
        <begin position="1"/>
        <end position="17"/>
    </location>
</feature>
<dbReference type="SUPFAM" id="SSF51445">
    <property type="entry name" value="(Trans)glycosidases"/>
    <property type="match status" value="1"/>
</dbReference>
<proteinExistence type="predicted"/>
<comment type="caution">
    <text evidence="2">The sequence shown here is derived from an EMBL/GenBank/DDBJ whole genome shotgun (WGS) entry which is preliminary data.</text>
</comment>
<reference evidence="2" key="2">
    <citation type="submission" date="2020-09" db="EMBL/GenBank/DDBJ databases">
        <authorList>
            <person name="Sun Q."/>
            <person name="Kim S."/>
        </authorList>
    </citation>
    <scope>NUCLEOTIDE SEQUENCE</scope>
    <source>
        <strain evidence="2">KCTC 12870</strain>
    </source>
</reference>
<dbReference type="Proteomes" id="UP000642829">
    <property type="component" value="Unassembled WGS sequence"/>
</dbReference>
<reference evidence="2" key="1">
    <citation type="journal article" date="2014" name="Int. J. Syst. Evol. Microbiol.">
        <title>Complete genome sequence of Corynebacterium casei LMG S-19264T (=DSM 44701T), isolated from a smear-ripened cheese.</title>
        <authorList>
            <consortium name="US DOE Joint Genome Institute (JGI-PGF)"/>
            <person name="Walter F."/>
            <person name="Albersmeier A."/>
            <person name="Kalinowski J."/>
            <person name="Ruckert C."/>
        </authorList>
    </citation>
    <scope>NUCLEOTIDE SEQUENCE</scope>
    <source>
        <strain evidence="2">KCTC 12870</strain>
    </source>
</reference>
<dbReference type="GO" id="GO:0004553">
    <property type="term" value="F:hydrolase activity, hydrolyzing O-glycosyl compounds"/>
    <property type="evidence" value="ECO:0007669"/>
    <property type="project" value="TreeGrafter"/>
</dbReference>
<dbReference type="Gene3D" id="3.20.20.80">
    <property type="entry name" value="Glycosidases"/>
    <property type="match status" value="1"/>
</dbReference>
<sequence>MRFTLIALLTLPLCASADKPVFNDFMGLCVHTVQFKPELYEPVTRLVRDYHSVNWDLGEDTQASIDFPFSKNRVQWENLYGGWVKKGYEIDAALMFNNLPAEGWKNMPADAERYAEAFARYFGPSSRNLVTSAEIGNEPGHYSDEDYQQLFRAFATGLRHGDPKLKILTGNLRVGDSDKYAKKIDLLRGMSDLYDVLKVHTYAQVEGWPTWRRSYPEDPDIDFLSTVQEVIDWRNENASGKEVWVTEFGWDATTAPQEKTGTFKDWVGSTDTEQARYLVRAFLVFSAMDIQRAYIYFFNDSDKASVHAAAGLTRNFKPKPSFYAVSHLRATLGDYRFTRIREEESGELYVYEFQSSKNLKQYIWVAWSPTGTDREATVTLQTGSGKITRIERMPLSEDTVESVKWTTPRTGVTELRVTESPAYIFIEAP</sequence>
<evidence type="ECO:0000256" key="1">
    <source>
        <dbReference type="SAM" id="SignalP"/>
    </source>
</evidence>
<feature type="chain" id="PRO_5035253642" description="Asl1-like glycosyl hydrolase catalytic domain-containing protein" evidence="1">
    <location>
        <begin position="18"/>
        <end position="429"/>
    </location>
</feature>
<evidence type="ECO:0000313" key="3">
    <source>
        <dbReference type="Proteomes" id="UP000642829"/>
    </source>
</evidence>
<accession>A0A8J3GBT4</accession>
<keyword evidence="3" id="KW-1185">Reference proteome</keyword>
<dbReference type="RefSeq" id="WP_189510416.1">
    <property type="nucleotide sequence ID" value="NZ_BMXG01000001.1"/>
</dbReference>
<organism evidence="2 3">
    <name type="scientific">Cerasicoccus arenae</name>
    <dbReference type="NCBI Taxonomy" id="424488"/>
    <lineage>
        <taxon>Bacteria</taxon>
        <taxon>Pseudomonadati</taxon>
        <taxon>Verrucomicrobiota</taxon>
        <taxon>Opitutia</taxon>
        <taxon>Puniceicoccales</taxon>
        <taxon>Cerasicoccaceae</taxon>
        <taxon>Cerasicoccus</taxon>
    </lineage>
</organism>
<dbReference type="EMBL" id="BMXG01000001">
    <property type="protein sequence ID" value="GHB89645.1"/>
    <property type="molecule type" value="Genomic_DNA"/>
</dbReference>